<evidence type="ECO:0000256" key="2">
    <source>
        <dbReference type="ARBA" id="ARBA00022801"/>
    </source>
</evidence>
<dbReference type="PANTHER" id="PTHR40841">
    <property type="entry name" value="SIDEROPHORE TRIACETYLFUSARININE C ESTERASE"/>
    <property type="match status" value="1"/>
</dbReference>
<proteinExistence type="inferred from homology"/>
<feature type="chain" id="PRO_5045669731" evidence="3">
    <location>
        <begin position="27"/>
        <end position="301"/>
    </location>
</feature>
<comment type="similarity">
    <text evidence="1">Belongs to the esterase D family.</text>
</comment>
<accession>A0ABQ5YJJ9</accession>
<dbReference type="SUPFAM" id="SSF53474">
    <property type="entry name" value="alpha/beta-Hydrolases"/>
    <property type="match status" value="1"/>
</dbReference>
<keyword evidence="3" id="KW-0732">Signal</keyword>
<protein>
    <submittedName>
        <fullName evidence="4">Esterase</fullName>
    </submittedName>
</protein>
<feature type="signal peptide" evidence="3">
    <location>
        <begin position="1"/>
        <end position="26"/>
    </location>
</feature>
<evidence type="ECO:0000256" key="1">
    <source>
        <dbReference type="ARBA" id="ARBA00005622"/>
    </source>
</evidence>
<evidence type="ECO:0000313" key="4">
    <source>
        <dbReference type="EMBL" id="GLR14799.1"/>
    </source>
</evidence>
<dbReference type="RefSeq" id="WP_284197867.1">
    <property type="nucleotide sequence ID" value="NZ_BSOG01000005.1"/>
</dbReference>
<evidence type="ECO:0000256" key="3">
    <source>
        <dbReference type="SAM" id="SignalP"/>
    </source>
</evidence>
<organism evidence="4 5">
    <name type="scientific">Chitinimonas prasina</name>
    <dbReference type="NCBI Taxonomy" id="1434937"/>
    <lineage>
        <taxon>Bacteria</taxon>
        <taxon>Pseudomonadati</taxon>
        <taxon>Pseudomonadota</taxon>
        <taxon>Betaproteobacteria</taxon>
        <taxon>Neisseriales</taxon>
        <taxon>Chitinibacteraceae</taxon>
        <taxon>Chitinimonas</taxon>
    </lineage>
</organism>
<gene>
    <name evidence="4" type="ORF">GCM10007907_35890</name>
</gene>
<dbReference type="InterPro" id="IPR029058">
    <property type="entry name" value="AB_hydrolase_fold"/>
</dbReference>
<dbReference type="InterPro" id="IPR052558">
    <property type="entry name" value="Siderophore_Hydrolase_D"/>
</dbReference>
<keyword evidence="2" id="KW-0378">Hydrolase</keyword>
<comment type="caution">
    <text evidence="4">The sequence shown here is derived from an EMBL/GenBank/DDBJ whole genome shotgun (WGS) entry which is preliminary data.</text>
</comment>
<dbReference type="PANTHER" id="PTHR40841:SF2">
    <property type="entry name" value="SIDEROPHORE-DEGRADING ESTERASE (EUROFUNG)"/>
    <property type="match status" value="1"/>
</dbReference>
<sequence>MLNRATTPLLIALGLLIQATTLASTAARPYTLEHTEVRSVPSRILPRDYEIFVSLPESYNKTQKRYPVLFMTDANYAFPLVRSINRRVNDYGRNLDEVILVGLSYARGDSPITSRNRDYTPTDIVLKKTRRPGQGDGPYGQAEPYGRYISEEVLPFVAQHYRADMSKKIYVGHSYGSLLGLHLLFRKPDTFDYYVLGSPSLWYDRYHMLDVERQYAASNKNLSARVLMVAGAFEAVQPGSDNPRYAKETDMVKDMQRFEQQLKGRGYPGLSIRSEVIKDEDHLTVFPALITRGLLWALPKR</sequence>
<dbReference type="InterPro" id="IPR000801">
    <property type="entry name" value="Esterase-like"/>
</dbReference>
<dbReference type="EMBL" id="BSOG01000005">
    <property type="protein sequence ID" value="GLR14799.1"/>
    <property type="molecule type" value="Genomic_DNA"/>
</dbReference>
<dbReference type="Gene3D" id="3.40.50.1820">
    <property type="entry name" value="alpha/beta hydrolase"/>
    <property type="match status" value="1"/>
</dbReference>
<dbReference type="Pfam" id="PF00756">
    <property type="entry name" value="Esterase"/>
    <property type="match status" value="1"/>
</dbReference>
<reference evidence="5" key="1">
    <citation type="journal article" date="2019" name="Int. J. Syst. Evol. Microbiol.">
        <title>The Global Catalogue of Microorganisms (GCM) 10K type strain sequencing project: providing services to taxonomists for standard genome sequencing and annotation.</title>
        <authorList>
            <consortium name="The Broad Institute Genomics Platform"/>
            <consortium name="The Broad Institute Genome Sequencing Center for Infectious Disease"/>
            <person name="Wu L."/>
            <person name="Ma J."/>
        </authorList>
    </citation>
    <scope>NUCLEOTIDE SEQUENCE [LARGE SCALE GENOMIC DNA]</scope>
    <source>
        <strain evidence="5">NBRC 110044</strain>
    </source>
</reference>
<name>A0ABQ5YJJ9_9NEIS</name>
<keyword evidence="5" id="KW-1185">Reference proteome</keyword>
<dbReference type="Proteomes" id="UP001156706">
    <property type="component" value="Unassembled WGS sequence"/>
</dbReference>
<evidence type="ECO:0000313" key="5">
    <source>
        <dbReference type="Proteomes" id="UP001156706"/>
    </source>
</evidence>